<accession>A0A498SU66</accession>
<name>A0A498SU66_ACAVI</name>
<gene>
    <name evidence="1" type="ORF">NAV_LOCUS8412</name>
</gene>
<evidence type="ECO:0000313" key="2">
    <source>
        <dbReference type="Proteomes" id="UP000276991"/>
    </source>
</evidence>
<organism evidence="1 2">
    <name type="scientific">Acanthocheilonema viteae</name>
    <name type="common">Filarial nematode worm</name>
    <name type="synonym">Dipetalonema viteae</name>
    <dbReference type="NCBI Taxonomy" id="6277"/>
    <lineage>
        <taxon>Eukaryota</taxon>
        <taxon>Metazoa</taxon>
        <taxon>Ecdysozoa</taxon>
        <taxon>Nematoda</taxon>
        <taxon>Chromadorea</taxon>
        <taxon>Rhabditida</taxon>
        <taxon>Spirurina</taxon>
        <taxon>Spiruromorpha</taxon>
        <taxon>Filarioidea</taxon>
        <taxon>Onchocercidae</taxon>
        <taxon>Acanthocheilonema</taxon>
    </lineage>
</organism>
<proteinExistence type="predicted"/>
<protein>
    <submittedName>
        <fullName evidence="1">Uncharacterized protein</fullName>
    </submittedName>
</protein>
<dbReference type="EMBL" id="UPTC01002559">
    <property type="protein sequence ID" value="VBB33621.1"/>
    <property type="molecule type" value="Genomic_DNA"/>
</dbReference>
<dbReference type="AlphaFoldDB" id="A0A498SU66"/>
<keyword evidence="2" id="KW-1185">Reference proteome</keyword>
<dbReference type="OrthoDB" id="5843434at2759"/>
<dbReference type="Proteomes" id="UP000276991">
    <property type="component" value="Unassembled WGS sequence"/>
</dbReference>
<sequence length="289" mass="32175">MSSSITGSEKYNGGPRSSPVLSEFDTEYACSDHAMVSHVVQTAVRNYFSASCTNPTHMTICIDFTEGAPTPNNSTPTVRYQAPLVQINVERKFDPNVATAAATKDTKLSATASTTEKVDRGKMETRRENSLLNAAKKLSVFTIKEEKDEDVKPVKAVIEILKPKIPLQRVCNLKCDEKKIAEKKVFEYLPVIYKKFMSEEMFTEWRKKYDEDKRILYSDQQATAKDSSSSLVTACSNVSISFHDTGMITMDERTSGWEEAAGILGFDSPDNRGNTNKAVQIRGNLPNTL</sequence>
<evidence type="ECO:0000313" key="1">
    <source>
        <dbReference type="EMBL" id="VBB33621.1"/>
    </source>
</evidence>
<reference evidence="1 2" key="1">
    <citation type="submission" date="2018-08" db="EMBL/GenBank/DDBJ databases">
        <authorList>
            <person name="Laetsch R D."/>
            <person name="Stevens L."/>
            <person name="Kumar S."/>
            <person name="Blaxter L. M."/>
        </authorList>
    </citation>
    <scope>NUCLEOTIDE SEQUENCE [LARGE SCALE GENOMIC DNA]</scope>
</reference>